<dbReference type="OrthoDB" id="6434374at2759"/>
<evidence type="ECO:0000256" key="1">
    <source>
        <dbReference type="SAM" id="Phobius"/>
    </source>
</evidence>
<comment type="caution">
    <text evidence="2">The sequence shown here is derived from an EMBL/GenBank/DDBJ whole genome shotgun (WGS) entry which is preliminary data.</text>
</comment>
<keyword evidence="1" id="KW-0812">Transmembrane</keyword>
<protein>
    <submittedName>
        <fullName evidence="2">Uncharacterized protein</fullName>
    </submittedName>
</protein>
<evidence type="ECO:0000313" key="3">
    <source>
        <dbReference type="Proteomes" id="UP000887116"/>
    </source>
</evidence>
<reference evidence="2" key="1">
    <citation type="submission" date="2020-07" db="EMBL/GenBank/DDBJ databases">
        <title>Multicomponent nature underlies the extraordinary mechanical properties of spider dragline silk.</title>
        <authorList>
            <person name="Kono N."/>
            <person name="Nakamura H."/>
            <person name="Mori M."/>
            <person name="Yoshida Y."/>
            <person name="Ohtoshi R."/>
            <person name="Malay A.D."/>
            <person name="Moran D.A.P."/>
            <person name="Tomita M."/>
            <person name="Numata K."/>
            <person name="Arakawa K."/>
        </authorList>
    </citation>
    <scope>NUCLEOTIDE SEQUENCE</scope>
</reference>
<feature type="transmembrane region" description="Helical" evidence="1">
    <location>
        <begin position="59"/>
        <end position="80"/>
    </location>
</feature>
<keyword evidence="1" id="KW-1133">Transmembrane helix</keyword>
<gene>
    <name evidence="2" type="primary">AVEN_219675_1</name>
    <name evidence="2" type="ORF">TNCT_440011</name>
</gene>
<organism evidence="2 3">
    <name type="scientific">Trichonephila clavata</name>
    <name type="common">Joro spider</name>
    <name type="synonym">Nephila clavata</name>
    <dbReference type="NCBI Taxonomy" id="2740835"/>
    <lineage>
        <taxon>Eukaryota</taxon>
        <taxon>Metazoa</taxon>
        <taxon>Ecdysozoa</taxon>
        <taxon>Arthropoda</taxon>
        <taxon>Chelicerata</taxon>
        <taxon>Arachnida</taxon>
        <taxon>Araneae</taxon>
        <taxon>Araneomorphae</taxon>
        <taxon>Entelegynae</taxon>
        <taxon>Araneoidea</taxon>
        <taxon>Nephilidae</taxon>
        <taxon>Trichonephila</taxon>
    </lineage>
</organism>
<dbReference type="EMBL" id="BMAO01017488">
    <property type="protein sequence ID" value="GFR16030.1"/>
    <property type="molecule type" value="Genomic_DNA"/>
</dbReference>
<proteinExistence type="predicted"/>
<keyword evidence="3" id="KW-1185">Reference proteome</keyword>
<name>A0A8X6LN97_TRICU</name>
<keyword evidence="1" id="KW-0472">Membrane</keyword>
<dbReference type="AlphaFoldDB" id="A0A8X6LN97"/>
<accession>A0A8X6LN97</accession>
<sequence>MLPASSANKAGKDARDIILSLPGWFPQHHRKLKLAVRRKFKQTEYSLTLWKTYLINRSMLISALGTLVTYGIIIATFGSAKL</sequence>
<dbReference type="Proteomes" id="UP000887116">
    <property type="component" value="Unassembled WGS sequence"/>
</dbReference>
<evidence type="ECO:0000313" key="2">
    <source>
        <dbReference type="EMBL" id="GFR16030.1"/>
    </source>
</evidence>